<comment type="caution">
    <text evidence="1">The sequence shown here is derived from an EMBL/GenBank/DDBJ whole genome shotgun (WGS) entry which is preliminary data.</text>
</comment>
<dbReference type="Proteomes" id="UP000185728">
    <property type="component" value="Unassembled WGS sequence"/>
</dbReference>
<name>A0ABY1KNH7_9FLAO</name>
<dbReference type="InterPro" id="IPR018247">
    <property type="entry name" value="EF_Hand_1_Ca_BS"/>
</dbReference>
<dbReference type="Gene3D" id="1.10.238.10">
    <property type="entry name" value="EF-hand"/>
    <property type="match status" value="1"/>
</dbReference>
<evidence type="ECO:0000313" key="1">
    <source>
        <dbReference type="EMBL" id="SIS43311.1"/>
    </source>
</evidence>
<dbReference type="InterPro" id="IPR053143">
    <property type="entry name" value="Arylsulfate_ST"/>
</dbReference>
<dbReference type="PANTHER" id="PTHR35340">
    <property type="entry name" value="PQQ ENZYME REPEAT PROTEIN-RELATED"/>
    <property type="match status" value="1"/>
</dbReference>
<dbReference type="InterPro" id="IPR011992">
    <property type="entry name" value="EF-hand-dom_pair"/>
</dbReference>
<dbReference type="RefSeq" id="WP_076453728.1">
    <property type="nucleotide sequence ID" value="NZ_FTOB01000001.1"/>
</dbReference>
<organism evidence="1 2">
    <name type="scientific">Zobellia uliginosa</name>
    <dbReference type="NCBI Taxonomy" id="143224"/>
    <lineage>
        <taxon>Bacteria</taxon>
        <taxon>Pseudomonadati</taxon>
        <taxon>Bacteroidota</taxon>
        <taxon>Flavobacteriia</taxon>
        <taxon>Flavobacteriales</taxon>
        <taxon>Flavobacteriaceae</taxon>
        <taxon>Zobellia</taxon>
    </lineage>
</organism>
<dbReference type="SUPFAM" id="SSF47473">
    <property type="entry name" value="EF-hand"/>
    <property type="match status" value="1"/>
</dbReference>
<dbReference type="EMBL" id="FTOB01000001">
    <property type="protein sequence ID" value="SIS43311.1"/>
    <property type="molecule type" value="Genomic_DNA"/>
</dbReference>
<reference evidence="1 2" key="1">
    <citation type="submission" date="2017-01" db="EMBL/GenBank/DDBJ databases">
        <authorList>
            <person name="Varghese N."/>
            <person name="Submissions S."/>
        </authorList>
    </citation>
    <scope>NUCLEOTIDE SEQUENCE [LARGE SCALE GENOMIC DNA]</scope>
    <source>
        <strain evidence="1 2">DSM 2061</strain>
    </source>
</reference>
<accession>A0ABY1KNH7</accession>
<gene>
    <name evidence="1" type="ORF">SAMN05421766_101957</name>
</gene>
<proteinExistence type="predicted"/>
<dbReference type="PROSITE" id="PS00018">
    <property type="entry name" value="EF_HAND_1"/>
    <property type="match status" value="2"/>
</dbReference>
<evidence type="ECO:0000313" key="2">
    <source>
        <dbReference type="Proteomes" id="UP000185728"/>
    </source>
</evidence>
<sequence length="616" mass="70333">MQKTIIILALFICHFGTSQKIKEKPRPPELEKLVFRLMTVPNAVDSNGDGDLSIEEVLAAPKQLLKLDKNGDGILDSNEIGAWEEQLPLVRNHNITNYIDVNGDVIISAEEIKNASSSLKLLDADGNWHISKEEIEFNKPPLFPLFSNSRMPLKTWRRFRGYTTELDGPIPPGKNKHAYKGYTLIHESGDATLTQQSDKTYLLDKKGKKVHEWKHNGYSPEASVAYLLPNSQLLRTYSKHHWHKDKKFPVGATSTIELVDWEGNILWDFTMSVAEKYSFHHDVEALPNGNILAIRHNAFTVEEAKAMGWNADLGKRAAYMITKDKTKKNGLVWMSNVLELKPNLVDGSTEIVWQWNSWDHLVQNKYPKKQNFGNITDSGKIHINYLDLDKDVPYNVGQFFHLNTVDYNADLDLIMLSSPTYGEFWIIDHSTTTEEAAGSTGGKYKKGGDIIYRWGNDEAFGKDIRDNSTLYWQHNVHWIPDGLPGAGNILIFNNGQRRTLDGKFVKETKTTGFGSTYSDILEVKLPMDETGNFDPNKKTKVVWSWANPDKTWFYSPFMSGVQRMPNGNTIFNSAYDKYIIEVTPDGKKVEDYRVQGWGRLYRIYKYGDDYPGLKFK</sequence>
<dbReference type="InterPro" id="IPR010262">
    <property type="entry name" value="Arylsulfotransferase_bact"/>
</dbReference>
<keyword evidence="2" id="KW-1185">Reference proteome</keyword>
<dbReference type="PANTHER" id="PTHR35340:SF5">
    <property type="entry name" value="ASST-DOMAIN-CONTAINING PROTEIN"/>
    <property type="match status" value="1"/>
</dbReference>
<dbReference type="Pfam" id="PF05935">
    <property type="entry name" value="Arylsulfotrans"/>
    <property type="match status" value="1"/>
</dbReference>
<protein>
    <submittedName>
        <fullName evidence="1">Arylsulfotransferase (ASST)</fullName>
    </submittedName>
</protein>